<dbReference type="InterPro" id="IPR000742">
    <property type="entry name" value="EGF"/>
</dbReference>
<name>A0A1A9ALY9_PLAOA</name>
<feature type="domain" description="EGF-like" evidence="3">
    <location>
        <begin position="63"/>
        <end position="108"/>
    </location>
</feature>
<organism evidence="4 5">
    <name type="scientific">Plasmodium ovale wallikeri</name>
    <dbReference type="NCBI Taxonomy" id="864142"/>
    <lineage>
        <taxon>Eukaryota</taxon>
        <taxon>Sar</taxon>
        <taxon>Alveolata</taxon>
        <taxon>Apicomplexa</taxon>
        <taxon>Aconoidasida</taxon>
        <taxon>Haemosporida</taxon>
        <taxon>Plasmodiidae</taxon>
        <taxon>Plasmodium</taxon>
        <taxon>Plasmodium (Plasmodium)</taxon>
    </lineage>
</organism>
<dbReference type="AlphaFoldDB" id="A0A1A9ALY9"/>
<evidence type="ECO:0000256" key="1">
    <source>
        <dbReference type="SAM" id="MobiDB-lite"/>
    </source>
</evidence>
<evidence type="ECO:0000313" key="5">
    <source>
        <dbReference type="Proteomes" id="UP000078555"/>
    </source>
</evidence>
<keyword evidence="5" id="KW-1185">Reference proteome</keyword>
<dbReference type="Proteomes" id="UP000078555">
    <property type="component" value="Unassembled WGS sequence"/>
</dbReference>
<feature type="domain" description="EGF-like" evidence="3">
    <location>
        <begin position="20"/>
        <end position="59"/>
    </location>
</feature>
<dbReference type="InterPro" id="IPR010423">
    <property type="entry name" value="Pvs25/Psv28_EGF"/>
</dbReference>
<dbReference type="Pfam" id="PF06247">
    <property type="entry name" value="Plasmod_Pvs28"/>
    <property type="match status" value="1"/>
</dbReference>
<feature type="transmembrane region" description="Helical" evidence="2">
    <location>
        <begin position="327"/>
        <end position="347"/>
    </location>
</feature>
<keyword evidence="2" id="KW-1133">Transmembrane helix</keyword>
<evidence type="ECO:0000259" key="3">
    <source>
        <dbReference type="SMART" id="SM00181"/>
    </source>
</evidence>
<feature type="compositionally biased region" description="Acidic residues" evidence="1">
    <location>
        <begin position="213"/>
        <end position="236"/>
    </location>
</feature>
<keyword evidence="2" id="KW-0472">Membrane</keyword>
<gene>
    <name evidence="4" type="ORF">POVWA1_080780</name>
</gene>
<dbReference type="GO" id="GO:0009986">
    <property type="term" value="C:cell surface"/>
    <property type="evidence" value="ECO:0007669"/>
    <property type="project" value="InterPro"/>
</dbReference>
<evidence type="ECO:0000256" key="2">
    <source>
        <dbReference type="SAM" id="Phobius"/>
    </source>
</evidence>
<sequence length="349" mass="38552">MKIYLGFFFFTFFQRATRYNCLKLTRDSVCKNGYLIQMSNHFECKCSEGYALLNEDTCEKVVHCNSPEDEYKTCGNYAKCIRDESSIEQVKFMCTCTRDYIMFWGECVSPLCNFKICGDGKCIVAPDYYFGRKCSCYIGIVEDKNDNCTKPGQTDCALKCKKDEKCKLTKWFYTCVKNTSDSESIDDTNSSSENISNVNSACSHGVGVHTSDEETTVTDYSDEETAVTGSIDEETTVTDYNDEETTVTDYSDEETAVTGSIDEETTVTDYSDEETAVTGSIDEETTVTGSIDEETTVTDSTDTHTSFTGTAGVSKVVGGSSGDKGKGIIVTMGTTIFSILVLIVIFITV</sequence>
<proteinExistence type="predicted"/>
<dbReference type="SMART" id="SM00181">
    <property type="entry name" value="EGF"/>
    <property type="match status" value="3"/>
</dbReference>
<accession>A0A1A9ALY9</accession>
<evidence type="ECO:0000313" key="4">
    <source>
        <dbReference type="EMBL" id="SBT57221.1"/>
    </source>
</evidence>
<protein>
    <submittedName>
        <fullName evidence="4">Sexual stage surface protein P28</fullName>
    </submittedName>
</protein>
<dbReference type="Gene3D" id="2.90.20.10">
    <property type="entry name" value="Plasmodium vivax P25 domain"/>
    <property type="match status" value="1"/>
</dbReference>
<feature type="domain" description="EGF-like" evidence="3">
    <location>
        <begin position="111"/>
        <end position="149"/>
    </location>
</feature>
<dbReference type="GO" id="GO:0016020">
    <property type="term" value="C:membrane"/>
    <property type="evidence" value="ECO:0007669"/>
    <property type="project" value="InterPro"/>
</dbReference>
<reference evidence="5" key="1">
    <citation type="submission" date="2016-05" db="EMBL/GenBank/DDBJ databases">
        <authorList>
            <person name="Naeem Raeece"/>
        </authorList>
    </citation>
    <scope>NUCLEOTIDE SEQUENCE [LARGE SCALE GENOMIC DNA]</scope>
</reference>
<feature type="region of interest" description="Disordered" evidence="1">
    <location>
        <begin position="203"/>
        <end position="236"/>
    </location>
</feature>
<dbReference type="EMBL" id="FLRD01001406">
    <property type="protein sequence ID" value="SBT57221.1"/>
    <property type="molecule type" value="Genomic_DNA"/>
</dbReference>
<keyword evidence="2" id="KW-0812">Transmembrane</keyword>